<dbReference type="InterPro" id="IPR000835">
    <property type="entry name" value="HTH_MarR-typ"/>
</dbReference>
<protein>
    <submittedName>
        <fullName evidence="2">MarR family winged helix-turn-helix transcriptional regulator</fullName>
    </submittedName>
</protein>
<dbReference type="RefSeq" id="WP_386729830.1">
    <property type="nucleotide sequence ID" value="NZ_JBHSTP010000002.1"/>
</dbReference>
<dbReference type="PANTHER" id="PTHR33164">
    <property type="entry name" value="TRANSCRIPTIONAL REGULATOR, MARR FAMILY"/>
    <property type="match status" value="1"/>
</dbReference>
<dbReference type="PANTHER" id="PTHR33164:SF43">
    <property type="entry name" value="HTH-TYPE TRANSCRIPTIONAL REPRESSOR YETL"/>
    <property type="match status" value="1"/>
</dbReference>
<evidence type="ECO:0000259" key="1">
    <source>
        <dbReference type="PROSITE" id="PS50995"/>
    </source>
</evidence>
<dbReference type="Proteomes" id="UP001596306">
    <property type="component" value="Unassembled WGS sequence"/>
</dbReference>
<dbReference type="PROSITE" id="PS50995">
    <property type="entry name" value="HTH_MARR_2"/>
    <property type="match status" value="1"/>
</dbReference>
<dbReference type="PRINTS" id="PR00598">
    <property type="entry name" value="HTHMARR"/>
</dbReference>
<sequence>MNRTSNLLGALSMVLADEMREAVNDTLRTTGETAAALIMVGAHPDVHIAEVAEALGLTHSGAVRLVDRLENEELVTRKPGPDSRTVLLRITREGERRRQAALRQRARVLGRALAHLSADEAELLGSCMDKILRGYLTERQQGYRFCRMCDEDTCVPYHCPVEEKWEELFG</sequence>
<dbReference type="SMART" id="SM00347">
    <property type="entry name" value="HTH_MARR"/>
    <property type="match status" value="1"/>
</dbReference>
<keyword evidence="3" id="KW-1185">Reference proteome</keyword>
<evidence type="ECO:0000313" key="3">
    <source>
        <dbReference type="Proteomes" id="UP001596306"/>
    </source>
</evidence>
<dbReference type="Pfam" id="PF12802">
    <property type="entry name" value="MarR_2"/>
    <property type="match status" value="1"/>
</dbReference>
<dbReference type="InterPro" id="IPR036390">
    <property type="entry name" value="WH_DNA-bd_sf"/>
</dbReference>
<evidence type="ECO:0000313" key="2">
    <source>
        <dbReference type="EMBL" id="MFC6356009.1"/>
    </source>
</evidence>
<gene>
    <name evidence="2" type="ORF">ACFQB0_07810</name>
</gene>
<name>A0ABW1VDJ1_9MICO</name>
<dbReference type="SUPFAM" id="SSF46785">
    <property type="entry name" value="Winged helix' DNA-binding domain"/>
    <property type="match status" value="1"/>
</dbReference>
<dbReference type="EMBL" id="JBHSTP010000002">
    <property type="protein sequence ID" value="MFC6356009.1"/>
    <property type="molecule type" value="Genomic_DNA"/>
</dbReference>
<accession>A0ABW1VDJ1</accession>
<comment type="caution">
    <text evidence="2">The sequence shown here is derived from an EMBL/GenBank/DDBJ whole genome shotgun (WGS) entry which is preliminary data.</text>
</comment>
<feature type="domain" description="HTH marR-type" evidence="1">
    <location>
        <begin position="1"/>
        <end position="133"/>
    </location>
</feature>
<organism evidence="2 3">
    <name type="scientific">Luethyella okanaganae</name>
    <dbReference type="NCBI Taxonomy" id="69372"/>
    <lineage>
        <taxon>Bacteria</taxon>
        <taxon>Bacillati</taxon>
        <taxon>Actinomycetota</taxon>
        <taxon>Actinomycetes</taxon>
        <taxon>Micrococcales</taxon>
        <taxon>Microbacteriaceae</taxon>
        <taxon>Luethyella</taxon>
    </lineage>
</organism>
<dbReference type="Gene3D" id="1.10.10.10">
    <property type="entry name" value="Winged helix-like DNA-binding domain superfamily/Winged helix DNA-binding domain"/>
    <property type="match status" value="1"/>
</dbReference>
<dbReference type="InterPro" id="IPR039422">
    <property type="entry name" value="MarR/SlyA-like"/>
</dbReference>
<reference evidence="3" key="1">
    <citation type="journal article" date="2019" name="Int. J. Syst. Evol. Microbiol.">
        <title>The Global Catalogue of Microorganisms (GCM) 10K type strain sequencing project: providing services to taxonomists for standard genome sequencing and annotation.</title>
        <authorList>
            <consortium name="The Broad Institute Genomics Platform"/>
            <consortium name="The Broad Institute Genome Sequencing Center for Infectious Disease"/>
            <person name="Wu L."/>
            <person name="Ma J."/>
        </authorList>
    </citation>
    <scope>NUCLEOTIDE SEQUENCE [LARGE SCALE GENOMIC DNA]</scope>
    <source>
        <strain evidence="3">CCUG 43304</strain>
    </source>
</reference>
<proteinExistence type="predicted"/>
<dbReference type="InterPro" id="IPR036388">
    <property type="entry name" value="WH-like_DNA-bd_sf"/>
</dbReference>